<dbReference type="EMBL" id="LR797266">
    <property type="protein sequence ID" value="CAB4197392.1"/>
    <property type="molecule type" value="Genomic_DNA"/>
</dbReference>
<proteinExistence type="predicted"/>
<accession>A0A6J5SFS6</accession>
<feature type="region of interest" description="Disordered" evidence="1">
    <location>
        <begin position="123"/>
        <end position="162"/>
    </location>
</feature>
<evidence type="ECO:0000256" key="1">
    <source>
        <dbReference type="SAM" id="MobiDB-lite"/>
    </source>
</evidence>
<dbReference type="EMBL" id="LR796848">
    <property type="protein sequence ID" value="CAB4170152.1"/>
    <property type="molecule type" value="Genomic_DNA"/>
</dbReference>
<evidence type="ECO:0000313" key="6">
    <source>
        <dbReference type="EMBL" id="CAB5227377.1"/>
    </source>
</evidence>
<dbReference type="EMBL" id="LR797390">
    <property type="protein sequence ID" value="CAB4212867.1"/>
    <property type="molecule type" value="Genomic_DNA"/>
</dbReference>
<evidence type="ECO:0000313" key="4">
    <source>
        <dbReference type="EMBL" id="CAB4197392.1"/>
    </source>
</evidence>
<feature type="compositionally biased region" description="Basic residues" evidence="1">
    <location>
        <begin position="150"/>
        <end position="162"/>
    </location>
</feature>
<dbReference type="EMBL" id="LR797043">
    <property type="protein sequence ID" value="CAB4182981.1"/>
    <property type="molecule type" value="Genomic_DNA"/>
</dbReference>
<organism evidence="5">
    <name type="scientific">uncultured Caudovirales phage</name>
    <dbReference type="NCBI Taxonomy" id="2100421"/>
    <lineage>
        <taxon>Viruses</taxon>
        <taxon>Duplodnaviria</taxon>
        <taxon>Heunggongvirae</taxon>
        <taxon>Uroviricota</taxon>
        <taxon>Caudoviricetes</taxon>
        <taxon>Peduoviridae</taxon>
        <taxon>Maltschvirus</taxon>
        <taxon>Maltschvirus maltsch</taxon>
    </lineage>
</organism>
<protein>
    <submittedName>
        <fullName evidence="5">Uncharacterized protein</fullName>
    </submittedName>
</protein>
<evidence type="ECO:0000313" key="5">
    <source>
        <dbReference type="EMBL" id="CAB4212867.1"/>
    </source>
</evidence>
<sequence length="162" mass="18292">MKIAEFDYEKFKPVLVDATGRKLTVGLFEELADPATGIKPVFKLSDWRKVYIEISDPTGYEAAKALIGNWDHWLALINNQRFAAEVARWNTEVEIKLRCEAIAQMVKHSKSGQGTTAAKWLAEGGFTARDKRNKKDKQDEEDTGQDVREHAKRLGFIKGGKP</sequence>
<dbReference type="EMBL" id="LR798375">
    <property type="protein sequence ID" value="CAB5227377.1"/>
    <property type="molecule type" value="Genomic_DNA"/>
</dbReference>
<gene>
    <name evidence="3" type="ORF">UFOVP1080_31</name>
    <name evidence="4" type="ORF">UFOVP1321_19</name>
    <name evidence="5" type="ORF">UFOVP1432_44</name>
    <name evidence="6" type="ORF">UFOVP1528_32</name>
    <name evidence="2" type="ORF">UFOVP905_43</name>
</gene>
<name>A0A6J5SFS6_9CAUD</name>
<evidence type="ECO:0000313" key="2">
    <source>
        <dbReference type="EMBL" id="CAB4170152.1"/>
    </source>
</evidence>
<evidence type="ECO:0000313" key="3">
    <source>
        <dbReference type="EMBL" id="CAB4182981.1"/>
    </source>
</evidence>
<reference evidence="5" key="1">
    <citation type="submission" date="2020-05" db="EMBL/GenBank/DDBJ databases">
        <authorList>
            <person name="Chiriac C."/>
            <person name="Salcher M."/>
            <person name="Ghai R."/>
            <person name="Kavagutti S V."/>
        </authorList>
    </citation>
    <scope>NUCLEOTIDE SEQUENCE</scope>
</reference>